<dbReference type="RefSeq" id="XP_003680784.1">
    <property type="nucleotide sequence ID" value="XM_003680736.1"/>
</dbReference>
<dbReference type="OrthoDB" id="4065660at2759"/>
<evidence type="ECO:0000256" key="6">
    <source>
        <dbReference type="ARBA" id="ARBA00023328"/>
    </source>
</evidence>
<keyword evidence="5 7" id="KW-0539">Nucleus</keyword>
<dbReference type="GO" id="GO:0005634">
    <property type="term" value="C:nucleus"/>
    <property type="evidence" value="ECO:0007669"/>
    <property type="project" value="UniProtKB-SubCell"/>
</dbReference>
<dbReference type="FunCoup" id="G8ZQT6">
    <property type="interactions" value="36"/>
</dbReference>
<evidence type="ECO:0000256" key="4">
    <source>
        <dbReference type="ARBA" id="ARBA00023054"/>
    </source>
</evidence>
<evidence type="ECO:0000313" key="9">
    <source>
        <dbReference type="EMBL" id="CCE91573.1"/>
    </source>
</evidence>
<dbReference type="InterPro" id="IPR031361">
    <property type="entry name" value="Kre28"/>
</dbReference>
<feature type="region of interest" description="Disordered" evidence="8">
    <location>
        <begin position="48"/>
        <end position="68"/>
    </location>
</feature>
<dbReference type="GO" id="GO:0000776">
    <property type="term" value="C:kinetochore"/>
    <property type="evidence" value="ECO:0007669"/>
    <property type="project" value="UniProtKB-KW"/>
</dbReference>
<dbReference type="eggNOG" id="ENOG502S19U">
    <property type="taxonomic scope" value="Eukaryota"/>
</dbReference>
<evidence type="ECO:0000256" key="8">
    <source>
        <dbReference type="SAM" id="MobiDB-lite"/>
    </source>
</evidence>
<keyword evidence="10" id="KW-1185">Reference proteome</keyword>
<dbReference type="AlphaFoldDB" id="G8ZQT6"/>
<dbReference type="Proteomes" id="UP000005627">
    <property type="component" value="Chromosome 3"/>
</dbReference>
<dbReference type="HOGENOM" id="CLU_062083_0_0_1"/>
<keyword evidence="4" id="KW-0175">Coiled coil</keyword>
<evidence type="ECO:0000256" key="1">
    <source>
        <dbReference type="ARBA" id="ARBA00006965"/>
    </source>
</evidence>
<protein>
    <recommendedName>
        <fullName evidence="7">Spindle pole body component KRE28</fullName>
    </recommendedName>
</protein>
<comment type="similarity">
    <text evidence="1 7">Belongs to the KRE28 family.</text>
</comment>
<evidence type="ECO:0000256" key="7">
    <source>
        <dbReference type="RuleBase" id="RU362143"/>
    </source>
</evidence>
<keyword evidence="3 7" id="KW-0995">Kinetochore</keyword>
<dbReference type="EMBL" id="HE616744">
    <property type="protein sequence ID" value="CCE91573.1"/>
    <property type="molecule type" value="Genomic_DNA"/>
</dbReference>
<evidence type="ECO:0000313" key="10">
    <source>
        <dbReference type="Proteomes" id="UP000005627"/>
    </source>
</evidence>
<feature type="region of interest" description="Disordered" evidence="8">
    <location>
        <begin position="187"/>
        <end position="213"/>
    </location>
</feature>
<sequence>MHSHNDRNFAAEVKTLEDETTRGSEQALASQEQRAAAAVHEITHSITSMSQENDLVKAEDTEGSDRNIIDPSNLGDKIVEFEKFIELLKLTHLEQETLDFFLRYTISSADLLRLKSTQDAKYLELEEKVQELEHGVSENHQREIDETKLMIFNGTEELAKDQDMVNELFLETTDVLEECEELMKELERAREEKKASQDQHENEQPPVDELYRKGDKVRQSYNSLKILEERMKQLESMKKEYDSNDKFHKSPFDPASTKTGCALNSLIRLWKSNFLPSHGWSNLELYPQTKRFQFDVSESHTIVIALDEGSKIKDVLVYIKDKSGVRIDENMQLELKQQHIGSAEIYKSMEDIIDRLIVLKTSGDHT</sequence>
<dbReference type="STRING" id="1076872.G8ZQT6"/>
<dbReference type="InParanoid" id="G8ZQT6"/>
<evidence type="ECO:0000256" key="3">
    <source>
        <dbReference type="ARBA" id="ARBA00022838"/>
    </source>
</evidence>
<name>G8ZQT6_TORDE</name>
<organism evidence="9 10">
    <name type="scientific">Torulaspora delbrueckii</name>
    <name type="common">Yeast</name>
    <name type="synonym">Candida colliculosa</name>
    <dbReference type="NCBI Taxonomy" id="4950"/>
    <lineage>
        <taxon>Eukaryota</taxon>
        <taxon>Fungi</taxon>
        <taxon>Dikarya</taxon>
        <taxon>Ascomycota</taxon>
        <taxon>Saccharomycotina</taxon>
        <taxon>Saccharomycetes</taxon>
        <taxon>Saccharomycetales</taxon>
        <taxon>Saccharomycetaceae</taxon>
        <taxon>Torulaspora</taxon>
    </lineage>
</organism>
<keyword evidence="6 7" id="KW-0137">Centromere</keyword>
<comment type="subcellular location">
    <subcellularLocation>
        <location evidence="7">Nucleus</location>
    </subcellularLocation>
    <subcellularLocation>
        <location evidence="7">Chromosome</location>
        <location evidence="7">Centromere</location>
        <location evidence="7">Kinetochore</location>
    </subcellularLocation>
</comment>
<evidence type="ECO:0000256" key="5">
    <source>
        <dbReference type="ARBA" id="ARBA00023242"/>
    </source>
</evidence>
<evidence type="ECO:0000256" key="2">
    <source>
        <dbReference type="ARBA" id="ARBA00022454"/>
    </source>
</evidence>
<proteinExistence type="inferred from homology"/>
<reference evidence="9 10" key="1">
    <citation type="journal article" date="2011" name="Proc. Natl. Acad. Sci. U.S.A.">
        <title>Evolutionary erosion of yeast sex chromosomes by mating-type switching accidents.</title>
        <authorList>
            <person name="Gordon J.L."/>
            <person name="Armisen D."/>
            <person name="Proux-Wera E."/>
            <person name="Oheigeartaigh S.S."/>
            <person name="Byrne K.P."/>
            <person name="Wolfe K.H."/>
        </authorList>
    </citation>
    <scope>NUCLEOTIDE SEQUENCE [LARGE SCALE GENOMIC DNA]</scope>
    <source>
        <strain evidence="10">ATCC 10662 / CBS 1146 / NBRC 0425 / NCYC 2629 / NRRL Y-866</strain>
    </source>
</reference>
<feature type="compositionally biased region" description="Basic and acidic residues" evidence="8">
    <location>
        <begin position="54"/>
        <end position="68"/>
    </location>
</feature>
<dbReference type="Pfam" id="PF17097">
    <property type="entry name" value="Kre28"/>
    <property type="match status" value="1"/>
</dbReference>
<dbReference type="KEGG" id="tdl:TDEL_0C06840"/>
<accession>G8ZQT6</accession>
<gene>
    <name evidence="9" type="primary">TDEL0C06840</name>
    <name evidence="7" type="synonym">KRE28</name>
    <name evidence="9" type="ORF">TDEL_0C06840</name>
</gene>
<keyword evidence="2 7" id="KW-0158">Chromosome</keyword>
<dbReference type="GeneID" id="11501990"/>
<comment type="function">
    <text evidence="7">Acts as a component of the outer kinetochore KNL1 complex that facilitates microtubule-kinetochore interactions and the spindle assembly checkpoint. Kinetochores, consisting of a centromere-associated inner segment and a microtubule-contacting outer segment, play a crucial role in chromosome segregation by mediating the physical connection between centromeric DNA and spindle microtubules. The outer kinetochore is made up of the ten-subunit KMN network, comprising the MIS12, NDC80 and KNL1 complexes, and auxiliary microtubule-associated components; together they connect the outer kinetochore with the inner kinetochore, bind microtubules, and mediate interactions with mitotic checkpoint proteins that delay anaphase until chromosomes are bioriented on the spindle.</text>
</comment>